<gene>
    <name evidence="2" type="ORF">ERJ77_17840</name>
</gene>
<dbReference type="NCBIfam" id="TIGR01965">
    <property type="entry name" value="VCBS_repeat"/>
    <property type="match status" value="1"/>
</dbReference>
<reference evidence="2" key="1">
    <citation type="journal article" date="2021" name="PeerJ">
        <title>Analysis of 44 Vibrio anguillarum genomes reveals high genetic diversity.</title>
        <authorList>
            <person name="Hansen M.J."/>
            <person name="Dalsgaard I."/>
        </authorList>
    </citation>
    <scope>NUCLEOTIDE SEQUENCE</scope>
    <source>
        <strain evidence="2">850617-1/1</strain>
    </source>
</reference>
<evidence type="ECO:0000313" key="2">
    <source>
        <dbReference type="EMBL" id="MBF4436344.1"/>
    </source>
</evidence>
<proteinExistence type="predicted"/>
<protein>
    <recommendedName>
        <fullName evidence="1">RapA2 cadherin-like domain-containing protein</fullName>
    </recommendedName>
</protein>
<feature type="non-terminal residue" evidence="2">
    <location>
        <position position="107"/>
    </location>
</feature>
<sequence length="107" mass="10517">MTGNAWTFDPKDAAYDSLAVGETTDVEVTVQVADGQGGTDTQTITITVTGTNDAPVAAADVEAGATEGGDVISGTVTATDVDTAQGDLTYSLVDANGDAASAPAGFT</sequence>
<dbReference type="EMBL" id="SCLC01000073">
    <property type="protein sequence ID" value="MBF4436344.1"/>
    <property type="molecule type" value="Genomic_DNA"/>
</dbReference>
<name>A0AAW4BG18_VIBAN</name>
<evidence type="ECO:0000259" key="1">
    <source>
        <dbReference type="Pfam" id="PF17803"/>
    </source>
</evidence>
<feature type="domain" description="RapA2 cadherin-like" evidence="1">
    <location>
        <begin position="42"/>
        <end position="98"/>
    </location>
</feature>
<evidence type="ECO:0000313" key="3">
    <source>
        <dbReference type="Proteomes" id="UP000786185"/>
    </source>
</evidence>
<organism evidence="2 3">
    <name type="scientific">Vibrio anguillarum</name>
    <name type="common">Listonella anguillarum</name>
    <dbReference type="NCBI Taxonomy" id="55601"/>
    <lineage>
        <taxon>Bacteria</taxon>
        <taxon>Pseudomonadati</taxon>
        <taxon>Pseudomonadota</taxon>
        <taxon>Gammaproteobacteria</taxon>
        <taxon>Vibrionales</taxon>
        <taxon>Vibrionaceae</taxon>
        <taxon>Vibrio</taxon>
    </lineage>
</organism>
<dbReference type="InterPro" id="IPR040853">
    <property type="entry name" value="RapA2_cadherin-like"/>
</dbReference>
<dbReference type="InterPro" id="IPR013783">
    <property type="entry name" value="Ig-like_fold"/>
</dbReference>
<comment type="caution">
    <text evidence="2">The sequence shown here is derived from an EMBL/GenBank/DDBJ whole genome shotgun (WGS) entry which is preliminary data.</text>
</comment>
<dbReference type="Proteomes" id="UP000786185">
    <property type="component" value="Unassembled WGS sequence"/>
</dbReference>
<dbReference type="Gene3D" id="2.60.40.10">
    <property type="entry name" value="Immunoglobulins"/>
    <property type="match status" value="1"/>
</dbReference>
<dbReference type="InterPro" id="IPR010221">
    <property type="entry name" value="VCBS_dom"/>
</dbReference>
<accession>A0AAW4BG18</accession>
<dbReference type="Pfam" id="PF17803">
    <property type="entry name" value="Cadherin_4"/>
    <property type="match status" value="1"/>
</dbReference>
<dbReference type="AlphaFoldDB" id="A0AAW4BG18"/>